<sequence length="120" mass="13404">MVGRDARVTGGLRRHGGNRPLPLHKVMDSGNQGYAPQTVPCRPGRCFVVHITSKGGFRRRKWRETSEVPLHFGYAGPWVTALRPYPLAIRYWLDTDERAPPVRPYVNGVVNRAGRGFPGG</sequence>
<gene>
    <name evidence="2" type="ORF">B1H20_24860</name>
</gene>
<proteinExistence type="predicted"/>
<evidence type="ECO:0000256" key="1">
    <source>
        <dbReference type="SAM" id="MobiDB-lite"/>
    </source>
</evidence>
<dbReference type="EMBL" id="CP020570">
    <property type="protein sequence ID" value="ARF64249.1"/>
    <property type="molecule type" value="Genomic_DNA"/>
</dbReference>
<dbReference type="AlphaFoldDB" id="A0A1V0UG90"/>
<feature type="region of interest" description="Disordered" evidence="1">
    <location>
        <begin position="1"/>
        <end position="21"/>
    </location>
</feature>
<dbReference type="STRING" id="1935.B1H20_24860"/>
<evidence type="ECO:0000313" key="3">
    <source>
        <dbReference type="Proteomes" id="UP000192445"/>
    </source>
</evidence>
<dbReference type="KEGG" id="svu:B1H20_24860"/>
<protein>
    <submittedName>
        <fullName evidence="2">Uncharacterized protein</fullName>
    </submittedName>
</protein>
<accession>A0A1V0UG90</accession>
<reference evidence="2 3" key="1">
    <citation type="submission" date="2017-03" db="EMBL/GenBank/DDBJ databases">
        <title>Complete Genome Sequence of a natural compounds producer, Streptomyces violaceus S21.</title>
        <authorList>
            <person name="Zhong C."/>
            <person name="Zhao Z."/>
            <person name="Fu J."/>
            <person name="Zong G."/>
            <person name="Qin R."/>
            <person name="Cao G."/>
        </authorList>
    </citation>
    <scope>NUCLEOTIDE SEQUENCE [LARGE SCALE GENOMIC DNA]</scope>
    <source>
        <strain evidence="2 3">S21</strain>
    </source>
</reference>
<dbReference type="Proteomes" id="UP000192445">
    <property type="component" value="Chromosome"/>
</dbReference>
<organism evidence="2 3">
    <name type="scientific">Streptomyces violaceoruber</name>
    <dbReference type="NCBI Taxonomy" id="1935"/>
    <lineage>
        <taxon>Bacteria</taxon>
        <taxon>Bacillati</taxon>
        <taxon>Actinomycetota</taxon>
        <taxon>Actinomycetes</taxon>
        <taxon>Kitasatosporales</taxon>
        <taxon>Streptomycetaceae</taxon>
        <taxon>Streptomyces</taxon>
        <taxon>Streptomyces violaceoruber group</taxon>
    </lineage>
</organism>
<name>A0A1V0UG90_STRVN</name>
<evidence type="ECO:0000313" key="2">
    <source>
        <dbReference type="EMBL" id="ARF64249.1"/>
    </source>
</evidence>
<dbReference type="OrthoDB" id="4270088at2"/>